<dbReference type="EMBL" id="KV440975">
    <property type="protein sequence ID" value="OAD76965.1"/>
    <property type="molecule type" value="Genomic_DNA"/>
</dbReference>
<proteinExistence type="predicted"/>
<dbReference type="InterPro" id="IPR027417">
    <property type="entry name" value="P-loop_NTPase"/>
</dbReference>
<dbReference type="AlphaFoldDB" id="A0A162XWV9"/>
<dbReference type="PANTHER" id="PTHR23274:SF51">
    <property type="entry name" value="OS03G0423850 PROTEIN"/>
    <property type="match status" value="1"/>
</dbReference>
<dbReference type="VEuPathDB" id="FungiDB:PHYBLDRAFT_165462"/>
<dbReference type="GO" id="GO:0016787">
    <property type="term" value="F:hydrolase activity"/>
    <property type="evidence" value="ECO:0007669"/>
    <property type="project" value="UniProtKB-KW"/>
</dbReference>
<keyword evidence="2" id="KW-0378">Hydrolase</keyword>
<evidence type="ECO:0000256" key="2">
    <source>
        <dbReference type="ARBA" id="ARBA00022801"/>
    </source>
</evidence>
<evidence type="ECO:0000256" key="3">
    <source>
        <dbReference type="ARBA" id="ARBA00022806"/>
    </source>
</evidence>
<name>A0A162XWV9_PHYB8</name>
<keyword evidence="3" id="KW-0347">Helicase</keyword>
<gene>
    <name evidence="6" type="ORF">PHYBLDRAFT_165462</name>
</gene>
<dbReference type="GO" id="GO:0005524">
    <property type="term" value="F:ATP binding"/>
    <property type="evidence" value="ECO:0007669"/>
    <property type="project" value="UniProtKB-KW"/>
</dbReference>
<evidence type="ECO:0000313" key="6">
    <source>
        <dbReference type="EMBL" id="OAD76965.1"/>
    </source>
</evidence>
<dbReference type="GO" id="GO:0005657">
    <property type="term" value="C:replication fork"/>
    <property type="evidence" value="ECO:0007669"/>
    <property type="project" value="TreeGrafter"/>
</dbReference>
<evidence type="ECO:0000256" key="1">
    <source>
        <dbReference type="ARBA" id="ARBA00022741"/>
    </source>
</evidence>
<dbReference type="GeneID" id="28996150"/>
<accession>A0A162XWV9</accession>
<dbReference type="InParanoid" id="A0A162XWV9"/>
<sequence>MSIEFKRCQFPARLAFAMTINKSQGQTLDKVGLYLPDHVFGHGQLYVALSRVRTPNSVKIMVDMSVSGTNQLPITGFFLANDPGKLTITRAAIYQAYIHYTLIQYLMNLSYTPFIYQDLKSLTSLSNWNKNLYKWDLSMYFNFEPK</sequence>
<dbReference type="PANTHER" id="PTHR23274">
    <property type="entry name" value="DNA HELICASE-RELATED"/>
    <property type="match status" value="1"/>
</dbReference>
<dbReference type="STRING" id="763407.A0A162XWV9"/>
<feature type="domain" description="DNA replication helicase" evidence="5">
    <location>
        <begin position="16"/>
        <end position="61"/>
    </location>
</feature>
<dbReference type="Pfam" id="PF02689">
    <property type="entry name" value="Herpes_Helicase"/>
    <property type="match status" value="1"/>
</dbReference>
<dbReference type="RefSeq" id="XP_018295005.1">
    <property type="nucleotide sequence ID" value="XM_018435244.1"/>
</dbReference>
<protein>
    <recommendedName>
        <fullName evidence="5">DNA replication helicase domain-containing protein</fullName>
    </recommendedName>
</protein>
<keyword evidence="1" id="KW-0547">Nucleotide-binding</keyword>
<evidence type="ECO:0000313" key="7">
    <source>
        <dbReference type="Proteomes" id="UP000077315"/>
    </source>
</evidence>
<evidence type="ECO:0000259" key="5">
    <source>
        <dbReference type="Pfam" id="PF02689"/>
    </source>
</evidence>
<dbReference type="InterPro" id="IPR003840">
    <property type="entry name" value="DNA_helicase_dom"/>
</dbReference>
<dbReference type="Proteomes" id="UP000077315">
    <property type="component" value="Unassembled WGS sequence"/>
</dbReference>
<dbReference type="CDD" id="cd18809">
    <property type="entry name" value="SF1_C_RecD"/>
    <property type="match status" value="1"/>
</dbReference>
<organism evidence="6 7">
    <name type="scientific">Phycomyces blakesleeanus (strain ATCC 8743b / DSM 1359 / FGSC 10004 / NBRC 33097 / NRRL 1555)</name>
    <dbReference type="NCBI Taxonomy" id="763407"/>
    <lineage>
        <taxon>Eukaryota</taxon>
        <taxon>Fungi</taxon>
        <taxon>Fungi incertae sedis</taxon>
        <taxon>Mucoromycota</taxon>
        <taxon>Mucoromycotina</taxon>
        <taxon>Mucoromycetes</taxon>
        <taxon>Mucorales</taxon>
        <taxon>Phycomycetaceae</taxon>
        <taxon>Phycomyces</taxon>
    </lineage>
</organism>
<evidence type="ECO:0000256" key="4">
    <source>
        <dbReference type="ARBA" id="ARBA00022840"/>
    </source>
</evidence>
<keyword evidence="4" id="KW-0067">ATP-binding</keyword>
<dbReference type="SUPFAM" id="SSF52540">
    <property type="entry name" value="P-loop containing nucleoside triphosphate hydrolases"/>
    <property type="match status" value="1"/>
</dbReference>
<dbReference type="GO" id="GO:0004386">
    <property type="term" value="F:helicase activity"/>
    <property type="evidence" value="ECO:0007669"/>
    <property type="project" value="UniProtKB-KW"/>
</dbReference>
<keyword evidence="7" id="KW-1185">Reference proteome</keyword>
<dbReference type="GO" id="GO:0006260">
    <property type="term" value="P:DNA replication"/>
    <property type="evidence" value="ECO:0007669"/>
    <property type="project" value="TreeGrafter"/>
</dbReference>
<dbReference type="OrthoDB" id="3691720at2759"/>
<dbReference type="Gene3D" id="3.40.50.300">
    <property type="entry name" value="P-loop containing nucleotide triphosphate hydrolases"/>
    <property type="match status" value="1"/>
</dbReference>
<reference evidence="7" key="1">
    <citation type="submission" date="2015-06" db="EMBL/GenBank/DDBJ databases">
        <title>Expansion of signal transduction pathways in fungi by whole-genome duplication.</title>
        <authorList>
            <consortium name="DOE Joint Genome Institute"/>
            <person name="Corrochano L.M."/>
            <person name="Kuo A."/>
            <person name="Marcet-Houben M."/>
            <person name="Polaino S."/>
            <person name="Salamov A."/>
            <person name="Villalobos J.M."/>
            <person name="Alvarez M.I."/>
            <person name="Avalos J."/>
            <person name="Benito E.P."/>
            <person name="Benoit I."/>
            <person name="Burger G."/>
            <person name="Camino L.P."/>
            <person name="Canovas D."/>
            <person name="Cerda-Olmedo E."/>
            <person name="Cheng J.-F."/>
            <person name="Dominguez A."/>
            <person name="Elias M."/>
            <person name="Eslava A.P."/>
            <person name="Glaser F."/>
            <person name="Grimwood J."/>
            <person name="Gutierrez G."/>
            <person name="Heitman J."/>
            <person name="Henrissat B."/>
            <person name="Iturriaga E.A."/>
            <person name="Lang B.F."/>
            <person name="Lavin J.L."/>
            <person name="Lee S."/>
            <person name="Li W."/>
            <person name="Lindquist E."/>
            <person name="Lopez-Garcia S."/>
            <person name="Luque E.M."/>
            <person name="Marcos A.T."/>
            <person name="Martin J."/>
            <person name="McCluskey K."/>
            <person name="Medina H.R."/>
            <person name="Miralles-Duran A."/>
            <person name="Miyazaki A."/>
            <person name="Munoz-Torres E."/>
            <person name="Oguiza J.A."/>
            <person name="Ohm R."/>
            <person name="Olmedo M."/>
            <person name="Orejas M."/>
            <person name="Ortiz-Castellanos L."/>
            <person name="Pisabarro A.G."/>
            <person name="Rodriguez-Romero J."/>
            <person name="Ruiz-Herrera J."/>
            <person name="Ruiz-Vazquez R."/>
            <person name="Sanz C."/>
            <person name="Schackwitz W."/>
            <person name="Schmutz J."/>
            <person name="Shahriari M."/>
            <person name="Shelest E."/>
            <person name="Silva-Franco F."/>
            <person name="Soanes D."/>
            <person name="Syed K."/>
            <person name="Tagua V.G."/>
            <person name="Talbot N.J."/>
            <person name="Thon M."/>
            <person name="De vries R.P."/>
            <person name="Wiebenga A."/>
            <person name="Yadav J.S."/>
            <person name="Braun E.L."/>
            <person name="Baker S."/>
            <person name="Garre V."/>
            <person name="Horwitz B."/>
            <person name="Torres-Martinez S."/>
            <person name="Idnurm A."/>
            <person name="Herrera-Estrella A."/>
            <person name="Gabaldon T."/>
            <person name="Grigoriev I.V."/>
        </authorList>
    </citation>
    <scope>NUCLEOTIDE SEQUENCE [LARGE SCALE GENOMIC DNA]</scope>
    <source>
        <strain evidence="7">NRRL 1555(-)</strain>
    </source>
</reference>